<organism evidence="14 15">
    <name type="scientific">Janthinobacterium fluminis</name>
    <dbReference type="NCBI Taxonomy" id="2987524"/>
    <lineage>
        <taxon>Bacteria</taxon>
        <taxon>Pseudomonadati</taxon>
        <taxon>Pseudomonadota</taxon>
        <taxon>Betaproteobacteria</taxon>
        <taxon>Burkholderiales</taxon>
        <taxon>Oxalobacteraceae</taxon>
        <taxon>Janthinobacterium</taxon>
    </lineage>
</organism>
<keyword evidence="9 10" id="KW-0998">Cell outer membrane</keyword>
<feature type="domain" description="TonB-dependent receptor-like beta-barrel" evidence="12">
    <location>
        <begin position="376"/>
        <end position="881"/>
    </location>
</feature>
<keyword evidence="7 10" id="KW-0472">Membrane</keyword>
<evidence type="ECO:0000256" key="2">
    <source>
        <dbReference type="ARBA" id="ARBA00009810"/>
    </source>
</evidence>
<evidence type="ECO:0000256" key="1">
    <source>
        <dbReference type="ARBA" id="ARBA00004571"/>
    </source>
</evidence>
<dbReference type="CDD" id="cd01347">
    <property type="entry name" value="ligand_gated_channel"/>
    <property type="match status" value="1"/>
</dbReference>
<dbReference type="EMBL" id="JAQQXR010000002">
    <property type="protein sequence ID" value="MDC8757251.1"/>
    <property type="molecule type" value="Genomic_DNA"/>
</dbReference>
<evidence type="ECO:0000256" key="7">
    <source>
        <dbReference type="ARBA" id="ARBA00023136"/>
    </source>
</evidence>
<keyword evidence="4 10" id="KW-1134">Transmembrane beta strand</keyword>
<reference evidence="14 15" key="1">
    <citation type="submission" date="2022-10" db="EMBL/GenBank/DDBJ databases">
        <title>Janthinobacterium sp. hw3 Genome sequencing.</title>
        <authorList>
            <person name="Park S."/>
        </authorList>
    </citation>
    <scope>NUCLEOTIDE SEQUENCE [LARGE SCALE GENOMIC DNA]</scope>
    <source>
        <strain evidence="15">hw3</strain>
    </source>
</reference>
<accession>A0ABT5JXN8</accession>
<proteinExistence type="inferred from homology"/>
<evidence type="ECO:0000256" key="11">
    <source>
        <dbReference type="RuleBase" id="RU003357"/>
    </source>
</evidence>
<evidence type="ECO:0000256" key="3">
    <source>
        <dbReference type="ARBA" id="ARBA00022448"/>
    </source>
</evidence>
<comment type="similarity">
    <text evidence="2 10 11">Belongs to the TonB-dependent receptor family.</text>
</comment>
<dbReference type="SUPFAM" id="SSF56935">
    <property type="entry name" value="Porins"/>
    <property type="match status" value="1"/>
</dbReference>
<comment type="caution">
    <text evidence="14">The sequence shown here is derived from an EMBL/GenBank/DDBJ whole genome shotgun (WGS) entry which is preliminary data.</text>
</comment>
<evidence type="ECO:0000256" key="9">
    <source>
        <dbReference type="ARBA" id="ARBA00023237"/>
    </source>
</evidence>
<feature type="domain" description="TonB-dependent receptor plug" evidence="13">
    <location>
        <begin position="23"/>
        <end position="141"/>
    </location>
</feature>
<evidence type="ECO:0000259" key="13">
    <source>
        <dbReference type="Pfam" id="PF07715"/>
    </source>
</evidence>
<dbReference type="InterPro" id="IPR000531">
    <property type="entry name" value="Beta-barrel_TonB"/>
</dbReference>
<name>A0ABT5JXN8_9BURK</name>
<dbReference type="InterPro" id="IPR039426">
    <property type="entry name" value="TonB-dep_rcpt-like"/>
</dbReference>
<gene>
    <name evidence="14" type="ORF">OIK44_06575</name>
</gene>
<keyword evidence="3 10" id="KW-0813">Transport</keyword>
<keyword evidence="8 14" id="KW-0675">Receptor</keyword>
<keyword evidence="15" id="KW-1185">Reference proteome</keyword>
<dbReference type="Gene3D" id="2.170.130.10">
    <property type="entry name" value="TonB-dependent receptor, plug domain"/>
    <property type="match status" value="1"/>
</dbReference>
<dbReference type="RefSeq" id="WP_273670351.1">
    <property type="nucleotide sequence ID" value="NZ_JAQQXR010000002.1"/>
</dbReference>
<dbReference type="InterPro" id="IPR037066">
    <property type="entry name" value="Plug_dom_sf"/>
</dbReference>
<evidence type="ECO:0000256" key="6">
    <source>
        <dbReference type="ARBA" id="ARBA00023077"/>
    </source>
</evidence>
<evidence type="ECO:0000256" key="10">
    <source>
        <dbReference type="PROSITE-ProRule" id="PRU01360"/>
    </source>
</evidence>
<keyword evidence="5 10" id="KW-0812">Transmembrane</keyword>
<evidence type="ECO:0000256" key="4">
    <source>
        <dbReference type="ARBA" id="ARBA00022452"/>
    </source>
</evidence>
<dbReference type="InterPro" id="IPR036942">
    <property type="entry name" value="Beta-barrel_TonB_sf"/>
</dbReference>
<comment type="subcellular location">
    <subcellularLocation>
        <location evidence="1 10">Cell outer membrane</location>
        <topology evidence="1 10">Multi-pass membrane protein</topology>
    </subcellularLocation>
</comment>
<dbReference type="PANTHER" id="PTHR47234">
    <property type="match status" value="1"/>
</dbReference>
<evidence type="ECO:0000313" key="15">
    <source>
        <dbReference type="Proteomes" id="UP001221208"/>
    </source>
</evidence>
<evidence type="ECO:0000313" key="14">
    <source>
        <dbReference type="EMBL" id="MDC8757251.1"/>
    </source>
</evidence>
<dbReference type="InterPro" id="IPR012910">
    <property type="entry name" value="Plug_dom"/>
</dbReference>
<evidence type="ECO:0000256" key="5">
    <source>
        <dbReference type="ARBA" id="ARBA00022692"/>
    </source>
</evidence>
<evidence type="ECO:0000256" key="8">
    <source>
        <dbReference type="ARBA" id="ARBA00023170"/>
    </source>
</evidence>
<protein>
    <submittedName>
        <fullName evidence="14">TonB-dependent receptor</fullName>
    </submittedName>
</protein>
<evidence type="ECO:0000259" key="12">
    <source>
        <dbReference type="Pfam" id="PF00593"/>
    </source>
</evidence>
<dbReference type="Pfam" id="PF00593">
    <property type="entry name" value="TonB_dep_Rec_b-barrel"/>
    <property type="match status" value="1"/>
</dbReference>
<dbReference type="PROSITE" id="PS52016">
    <property type="entry name" value="TONB_DEPENDENT_REC_3"/>
    <property type="match status" value="1"/>
</dbReference>
<dbReference type="Pfam" id="PF07715">
    <property type="entry name" value="Plug"/>
    <property type="match status" value="1"/>
</dbReference>
<sequence length="920" mass="98817">MAAEEVIERVVITGSNIKRAASEGTSPMQMITKKEIQQTGAVTVADLMSKLPALGSSNQVDARDGGFSKGLATASLRGLGSASTLILLNGRRIAPSAYADPNSGQSTQYDLNSIPLSAIERVEILKDGASAVYGSDAIAGVINFITRSDFTGGELSANTSADGRGNFGRSTVNGAYGFGDLDKDGYNVFASVDLTQRSRASIEDARGVRTDEYRAINGRLSNYFSGISQYPVFFKEATPGDGSFVKYAGADLGCDPSQIRTGSTALVPMRTNDPLFGNKFCNFDNASFEDAQGKSDSASGLVRAEFKLSSTVTAFTEATYNRSKLEYRGVPRTISGRSLTTVFPANGPGLPFQPILPVGHPDNPTNGSASPQAVGVTYRFTDSVGGSENTNTATRLLAGIKGSHFNWDWDTGLLYNKSERSQISKGFLHLPTIEKLYKNNVSLAAISKDPNLIRNITLDGDSTITQWDLKGATEVGTLPGGKIGLAVGVEAKHETMTLNADPLSMSGQIIGIANTTASASRNVGSTFVELRTPFLKNFEMEFAGRFDKYQGFKGKLTPKVGAKWTVLSNLAVRGTYSTGFRAPSLTQMVNGSTQYFVNNYVDKLRCDKPGGDSLDCNRSFSGIAAANKDLKPETAKSLTLGVVFSPINTIDILVDYYRIKKEKEVDLMSASTAIENPNFSKYVKRNPNQGTWLRDAQGVLIPNSGPLVSVETPYINAGSTDTSGIDLELAMRNSLGAYGKLSSRLNASYMLSYKKAQNEGDPMYELVGTNGAISNDTTSVGDLPRLKGSLSTTWSFGAHSLTGTVNYIAGVSLMARYATDEATGQVIPYKEAYCEFGRPRNVPLYSKYHSDCAVSSWTTVDMAYSYAYSKQLTLGFNIQNLLDAKAPYDPNSTTTQVGGFNASMHSGKGRYFTAKANYRF</sequence>
<dbReference type="PANTHER" id="PTHR47234:SF2">
    <property type="entry name" value="TONB-DEPENDENT RECEPTOR"/>
    <property type="match status" value="1"/>
</dbReference>
<dbReference type="Gene3D" id="2.40.170.20">
    <property type="entry name" value="TonB-dependent receptor, beta-barrel domain"/>
    <property type="match status" value="1"/>
</dbReference>
<keyword evidence="6 11" id="KW-0798">TonB box</keyword>
<dbReference type="Proteomes" id="UP001221208">
    <property type="component" value="Unassembled WGS sequence"/>
</dbReference>